<feature type="compositionally biased region" description="Basic and acidic residues" evidence="1">
    <location>
        <begin position="14"/>
        <end position="24"/>
    </location>
</feature>
<protein>
    <submittedName>
        <fullName evidence="2">Uncharacterized protein</fullName>
    </submittedName>
</protein>
<dbReference type="AlphaFoldDB" id="A0A0F8WVK0"/>
<dbReference type="EMBL" id="LAZR01067018">
    <property type="protein sequence ID" value="KKK52430.1"/>
    <property type="molecule type" value="Genomic_DNA"/>
</dbReference>
<gene>
    <name evidence="2" type="ORF">LCGC14_3104960</name>
</gene>
<accession>A0A0F8WVK0</accession>
<name>A0A0F8WVK0_9ZZZZ</name>
<reference evidence="2" key="1">
    <citation type="journal article" date="2015" name="Nature">
        <title>Complex archaea that bridge the gap between prokaryotes and eukaryotes.</title>
        <authorList>
            <person name="Spang A."/>
            <person name="Saw J.H."/>
            <person name="Jorgensen S.L."/>
            <person name="Zaremba-Niedzwiedzka K."/>
            <person name="Martijn J."/>
            <person name="Lind A.E."/>
            <person name="van Eijk R."/>
            <person name="Schleper C."/>
            <person name="Guy L."/>
            <person name="Ettema T.J."/>
        </authorList>
    </citation>
    <scope>NUCLEOTIDE SEQUENCE</scope>
</reference>
<comment type="caution">
    <text evidence="2">The sequence shown here is derived from an EMBL/GenBank/DDBJ whole genome shotgun (WGS) entry which is preliminary data.</text>
</comment>
<sequence length="24" mass="2666">MGKYDALAKTLPRAPREPHSEQVA</sequence>
<feature type="non-terminal residue" evidence="2">
    <location>
        <position position="24"/>
    </location>
</feature>
<proteinExistence type="predicted"/>
<organism evidence="2">
    <name type="scientific">marine sediment metagenome</name>
    <dbReference type="NCBI Taxonomy" id="412755"/>
    <lineage>
        <taxon>unclassified sequences</taxon>
        <taxon>metagenomes</taxon>
        <taxon>ecological metagenomes</taxon>
    </lineage>
</organism>
<feature type="region of interest" description="Disordered" evidence="1">
    <location>
        <begin position="1"/>
        <end position="24"/>
    </location>
</feature>
<evidence type="ECO:0000313" key="2">
    <source>
        <dbReference type="EMBL" id="KKK52430.1"/>
    </source>
</evidence>
<evidence type="ECO:0000256" key="1">
    <source>
        <dbReference type="SAM" id="MobiDB-lite"/>
    </source>
</evidence>